<feature type="chain" id="PRO_5018186150" evidence="1">
    <location>
        <begin position="19"/>
        <end position="93"/>
    </location>
</feature>
<keyword evidence="3" id="KW-1185">Reference proteome</keyword>
<reference evidence="3" key="1">
    <citation type="submission" date="2018-11" db="EMBL/GenBank/DDBJ databases">
        <title>Proposal to divide the Flavobacteriaceae and reorganize its genera based on Amino Acid Identity values calculated from whole genome sequences.</title>
        <authorList>
            <person name="Nicholson A.C."/>
            <person name="Gulvik C.A."/>
            <person name="Whitney A.M."/>
            <person name="Humrighouse B.W."/>
            <person name="Bell M."/>
            <person name="Holmes B."/>
            <person name="Steigerwalt A.B."/>
            <person name="Villarma A."/>
            <person name="Sheth M."/>
            <person name="Batra D."/>
            <person name="Pryor J."/>
            <person name="Bernardet J.-F."/>
            <person name="Hugo C."/>
            <person name="Kampfer P."/>
            <person name="Newman J.D."/>
            <person name="McQuiston J.R."/>
        </authorList>
    </citation>
    <scope>NUCLEOTIDE SEQUENCE [LARGE SCALE GENOMIC DNA]</scope>
    <source>
        <strain evidence="3">F5649</strain>
    </source>
</reference>
<dbReference type="RefSeq" id="WP_124802120.1">
    <property type="nucleotide sequence ID" value="NZ_CP034161.1"/>
</dbReference>
<organism evidence="2 3">
    <name type="scientific">Epilithonimonas vandammei</name>
    <dbReference type="NCBI Taxonomy" id="2487072"/>
    <lineage>
        <taxon>Bacteria</taxon>
        <taxon>Pseudomonadati</taxon>
        <taxon>Bacteroidota</taxon>
        <taxon>Flavobacteriia</taxon>
        <taxon>Flavobacteriales</taxon>
        <taxon>Weeksellaceae</taxon>
        <taxon>Chryseobacterium group</taxon>
        <taxon>Epilithonimonas</taxon>
    </lineage>
</organism>
<gene>
    <name evidence="2" type="ORF">EIB74_08115</name>
</gene>
<feature type="signal peptide" evidence="1">
    <location>
        <begin position="1"/>
        <end position="18"/>
    </location>
</feature>
<proteinExistence type="predicted"/>
<name>A0A3G8Y3Q6_9FLAO</name>
<dbReference type="AlphaFoldDB" id="A0A3G8Y3Q6"/>
<evidence type="ECO:0000313" key="2">
    <source>
        <dbReference type="EMBL" id="AZI39929.1"/>
    </source>
</evidence>
<dbReference type="Proteomes" id="UP000281810">
    <property type="component" value="Chromosome"/>
</dbReference>
<sequence>MKKMFLIAGILAAGFISANTKVETNEEFAISKNKNEIAIKSVEKDSQLNNQLVKALYPIYYTTSCGVAAVTNQTGWSEAQIMGWAAALEENYC</sequence>
<evidence type="ECO:0000313" key="3">
    <source>
        <dbReference type="Proteomes" id="UP000281810"/>
    </source>
</evidence>
<keyword evidence="1" id="KW-0732">Signal</keyword>
<accession>A0A3G8Y3Q6</accession>
<dbReference type="OrthoDB" id="1264775at2"/>
<dbReference type="EMBL" id="CP034161">
    <property type="protein sequence ID" value="AZI39929.1"/>
    <property type="molecule type" value="Genomic_DNA"/>
</dbReference>
<protein>
    <submittedName>
        <fullName evidence="2">Uncharacterized protein</fullName>
    </submittedName>
</protein>
<evidence type="ECO:0000256" key="1">
    <source>
        <dbReference type="SAM" id="SignalP"/>
    </source>
</evidence>